<dbReference type="InterPro" id="IPR002088">
    <property type="entry name" value="Prenyl_trans_a"/>
</dbReference>
<evidence type="ECO:0000256" key="8">
    <source>
        <dbReference type="ARBA" id="ARBA00047658"/>
    </source>
</evidence>
<gene>
    <name evidence="11" type="primary">BET4</name>
    <name evidence="11" type="ORF">GGI25_000889</name>
</gene>
<dbReference type="EMBL" id="JANBTW010000006">
    <property type="protein sequence ID" value="KAJ2680296.1"/>
    <property type="molecule type" value="Genomic_DNA"/>
</dbReference>
<dbReference type="Gene3D" id="1.25.40.120">
    <property type="entry name" value="Protein prenylyltransferase"/>
    <property type="match status" value="1"/>
</dbReference>
<dbReference type="PANTHER" id="PTHR11129">
    <property type="entry name" value="PROTEIN FARNESYLTRANSFERASE ALPHA SUBUNIT/RAB GERANYLGERANYL TRANSFERASE ALPHA SUBUNIT"/>
    <property type="match status" value="1"/>
</dbReference>
<evidence type="ECO:0000256" key="6">
    <source>
        <dbReference type="ARBA" id="ARBA00022737"/>
    </source>
</evidence>
<evidence type="ECO:0000256" key="3">
    <source>
        <dbReference type="ARBA" id="ARBA00014772"/>
    </source>
</evidence>
<evidence type="ECO:0000256" key="7">
    <source>
        <dbReference type="ARBA" id="ARBA00031267"/>
    </source>
</evidence>
<feature type="region of interest" description="Disordered" evidence="10">
    <location>
        <begin position="1"/>
        <end position="20"/>
    </location>
</feature>
<comment type="catalytic activity">
    <reaction evidence="8 9">
        <text>geranylgeranyl diphosphate + L-cysteinyl-[protein] = S-geranylgeranyl-L-cysteinyl-[protein] + diphosphate</text>
        <dbReference type="Rhea" id="RHEA:21240"/>
        <dbReference type="Rhea" id="RHEA-COMP:10131"/>
        <dbReference type="Rhea" id="RHEA-COMP:11537"/>
        <dbReference type="ChEBI" id="CHEBI:29950"/>
        <dbReference type="ChEBI" id="CHEBI:33019"/>
        <dbReference type="ChEBI" id="CHEBI:57533"/>
        <dbReference type="ChEBI" id="CHEBI:86021"/>
        <dbReference type="EC" id="2.5.1.60"/>
    </reaction>
</comment>
<evidence type="ECO:0000313" key="12">
    <source>
        <dbReference type="Proteomes" id="UP001151518"/>
    </source>
</evidence>
<dbReference type="PANTHER" id="PTHR11129:SF2">
    <property type="entry name" value="GERANYLGERANYL TRANSFERASE TYPE-2 SUBUNIT ALPHA"/>
    <property type="match status" value="1"/>
</dbReference>
<accession>A0A9W8GC29</accession>
<keyword evidence="6" id="KW-0677">Repeat</keyword>
<comment type="caution">
    <text evidence="11">The sequence shown here is derived from an EMBL/GenBank/DDBJ whole genome shotgun (WGS) entry which is preliminary data.</text>
</comment>
<evidence type="ECO:0000256" key="5">
    <source>
        <dbReference type="ARBA" id="ARBA00022679"/>
    </source>
</evidence>
<evidence type="ECO:0000256" key="10">
    <source>
        <dbReference type="SAM" id="MobiDB-lite"/>
    </source>
</evidence>
<evidence type="ECO:0000256" key="1">
    <source>
        <dbReference type="ARBA" id="ARBA00006734"/>
    </source>
</evidence>
<evidence type="ECO:0000313" key="11">
    <source>
        <dbReference type="EMBL" id="KAJ2680296.1"/>
    </source>
</evidence>
<comment type="function">
    <text evidence="9">Catalyzes the transfer of a geranyl-geranyl moiety from geranyl-geranyl pyrophosphate to cysteines occuring in specific C-terminal amino acid sequences.</text>
</comment>
<comment type="similarity">
    <text evidence="1 9">Belongs to the protein prenyltransferase subunit alpha family.</text>
</comment>
<dbReference type="EC" id="2.5.1.60" evidence="2 9"/>
<keyword evidence="5 9" id="KW-0808">Transferase</keyword>
<dbReference type="GO" id="GO:0097354">
    <property type="term" value="P:prenylation"/>
    <property type="evidence" value="ECO:0007669"/>
    <property type="project" value="UniProtKB-UniRule"/>
</dbReference>
<sequence>MHGRRRQTTQEPTVDEREQNKQRVEKYCALNGLVMNNRAQKVFSKDALETTKRLLDLNTELHTVWNYRREIFTHLDDWQDEEKRQEMLETELAFLLEIIMKNIKSYWMWNHRIWALQSLPRPGWERELGLVAKLLSVDARNFHGWDYRRFVVKQLKKNVDVDGQLEVDAREFAFTTEQINKDCANHAAWHNRSKLFPAVLNMAKNEPERQGLFKKEFDMILNAIYTDPDDQNAWLYYDWLLGIQENGEEKRKLLRDKVATIRELLELEEDSKWPMIELVGALIALEQQNPGSVTSDEKKECLDILSRLKEVDTYHIGRYKDMSKTMSQQWGGIC</sequence>
<dbReference type="FunFam" id="1.25.40.120:FF:000035">
    <property type="entry name" value="Geranylgeranyl transferase type-2 subunit alpha"/>
    <property type="match status" value="1"/>
</dbReference>
<dbReference type="Proteomes" id="UP001151518">
    <property type="component" value="Unassembled WGS sequence"/>
</dbReference>
<keyword evidence="4 9" id="KW-0637">Prenyltransferase</keyword>
<dbReference type="GO" id="GO:0005968">
    <property type="term" value="C:Rab-protein geranylgeranyltransferase complex"/>
    <property type="evidence" value="ECO:0007669"/>
    <property type="project" value="TreeGrafter"/>
</dbReference>
<protein>
    <recommendedName>
        <fullName evidence="3 9">Geranylgeranyl transferase type-2 subunit alpha</fullName>
        <ecNumber evidence="2 9">2.5.1.60</ecNumber>
    </recommendedName>
    <alternativeName>
        <fullName evidence="7 9">Geranylgeranyl transferase type II subunit alpha</fullName>
    </alternativeName>
</protein>
<proteinExistence type="inferred from homology"/>
<dbReference type="Pfam" id="PF01239">
    <property type="entry name" value="PPTA"/>
    <property type="match status" value="5"/>
</dbReference>
<reference evidence="11" key="1">
    <citation type="submission" date="2022-07" db="EMBL/GenBank/DDBJ databases">
        <title>Phylogenomic reconstructions and comparative analyses of Kickxellomycotina fungi.</title>
        <authorList>
            <person name="Reynolds N.K."/>
            <person name="Stajich J.E."/>
            <person name="Barry K."/>
            <person name="Grigoriev I.V."/>
            <person name="Crous P."/>
            <person name="Smith M.E."/>
        </authorList>
    </citation>
    <scope>NUCLEOTIDE SEQUENCE</scope>
    <source>
        <strain evidence="11">NRRL 3115</strain>
    </source>
</reference>
<evidence type="ECO:0000256" key="9">
    <source>
        <dbReference type="RuleBase" id="RU367120"/>
    </source>
</evidence>
<organism evidence="11 12">
    <name type="scientific">Coemansia spiralis</name>
    <dbReference type="NCBI Taxonomy" id="417178"/>
    <lineage>
        <taxon>Eukaryota</taxon>
        <taxon>Fungi</taxon>
        <taxon>Fungi incertae sedis</taxon>
        <taxon>Zoopagomycota</taxon>
        <taxon>Kickxellomycotina</taxon>
        <taxon>Kickxellomycetes</taxon>
        <taxon>Kickxellales</taxon>
        <taxon>Kickxellaceae</taxon>
        <taxon>Coemansia</taxon>
    </lineage>
</organism>
<dbReference type="PROSITE" id="PS51147">
    <property type="entry name" value="PFTA"/>
    <property type="match status" value="4"/>
</dbReference>
<evidence type="ECO:0000256" key="2">
    <source>
        <dbReference type="ARBA" id="ARBA00012656"/>
    </source>
</evidence>
<dbReference type="OrthoDB" id="1658at2759"/>
<evidence type="ECO:0000256" key="4">
    <source>
        <dbReference type="ARBA" id="ARBA00022602"/>
    </source>
</evidence>
<dbReference type="GO" id="GO:0004663">
    <property type="term" value="F:Rab geranylgeranyltransferase activity"/>
    <property type="evidence" value="ECO:0007669"/>
    <property type="project" value="UniProtKB-UniRule"/>
</dbReference>
<name>A0A9W8GC29_9FUNG</name>
<dbReference type="AlphaFoldDB" id="A0A9W8GC29"/>
<dbReference type="SUPFAM" id="SSF48439">
    <property type="entry name" value="Protein prenylyltransferase"/>
    <property type="match status" value="1"/>
</dbReference>